<feature type="compositionally biased region" description="Polar residues" evidence="2">
    <location>
        <begin position="232"/>
        <end position="244"/>
    </location>
</feature>
<feature type="region of interest" description="Disordered" evidence="2">
    <location>
        <begin position="129"/>
        <end position="276"/>
    </location>
</feature>
<evidence type="ECO:0000313" key="4">
    <source>
        <dbReference type="Proteomes" id="UP001454036"/>
    </source>
</evidence>
<protein>
    <submittedName>
        <fullName evidence="3">Uncharacterized protein</fullName>
    </submittedName>
</protein>
<name>A0AAV3R3Y5_LITER</name>
<evidence type="ECO:0000256" key="2">
    <source>
        <dbReference type="SAM" id="MobiDB-lite"/>
    </source>
</evidence>
<dbReference type="EMBL" id="BAABME010006909">
    <property type="protein sequence ID" value="GAA0169608.1"/>
    <property type="molecule type" value="Genomic_DNA"/>
</dbReference>
<feature type="compositionally biased region" description="Basic and acidic residues" evidence="2">
    <location>
        <begin position="250"/>
        <end position="276"/>
    </location>
</feature>
<keyword evidence="1" id="KW-0853">WD repeat</keyword>
<dbReference type="PANTHER" id="PTHR47232">
    <property type="entry name" value="TRANSDUCIN FAMILY PROTEIN / WD-40 REPEAT FAMILY PROTEIN"/>
    <property type="match status" value="1"/>
</dbReference>
<evidence type="ECO:0000313" key="3">
    <source>
        <dbReference type="EMBL" id="GAA0169608.1"/>
    </source>
</evidence>
<proteinExistence type="predicted"/>
<reference evidence="3 4" key="1">
    <citation type="submission" date="2024-01" db="EMBL/GenBank/DDBJ databases">
        <title>The complete chloroplast genome sequence of Lithospermum erythrorhizon: insights into the phylogenetic relationship among Boraginaceae species and the maternal lineages of purple gromwells.</title>
        <authorList>
            <person name="Okada T."/>
            <person name="Watanabe K."/>
        </authorList>
    </citation>
    <scope>NUCLEOTIDE SEQUENCE [LARGE SCALE GENOMIC DNA]</scope>
</reference>
<dbReference type="InterPro" id="IPR015943">
    <property type="entry name" value="WD40/YVTN_repeat-like_dom_sf"/>
</dbReference>
<dbReference type="Proteomes" id="UP001454036">
    <property type="component" value="Unassembled WGS sequence"/>
</dbReference>
<dbReference type="PANTHER" id="PTHR47232:SF1">
    <property type="entry name" value="TRANSDUCIN FAMILY PROTEIN _ WD-40 REPEAT FAMILY PROTEIN"/>
    <property type="match status" value="1"/>
</dbReference>
<feature type="repeat" description="WD" evidence="1">
    <location>
        <begin position="303"/>
        <end position="338"/>
    </location>
</feature>
<dbReference type="Pfam" id="PF00400">
    <property type="entry name" value="WD40"/>
    <property type="match status" value="1"/>
</dbReference>
<feature type="compositionally biased region" description="Polar residues" evidence="2">
    <location>
        <begin position="179"/>
        <end position="205"/>
    </location>
</feature>
<dbReference type="InterPro" id="IPR036322">
    <property type="entry name" value="WD40_repeat_dom_sf"/>
</dbReference>
<accession>A0AAV3R3Y5</accession>
<dbReference type="InterPro" id="IPR001680">
    <property type="entry name" value="WD40_rpt"/>
</dbReference>
<keyword evidence="4" id="KW-1185">Reference proteome</keyword>
<dbReference type="SUPFAM" id="SSF50978">
    <property type="entry name" value="WD40 repeat-like"/>
    <property type="match status" value="1"/>
</dbReference>
<sequence length="624" mass="70615">MTTFWDAIKKHPVESLQTPKRRKQKMSSLPPPKRPKNEPLTLEEEKELPQKNPNLIHNNINNNNNNNCVAQEKEFIDEQEEALVALLEHRSKEVEHLRHRLTYYKSQLGEAEKRLESTKCQLARLKALDPAKGSVKSSTNDDKRIEIERTSSPVQLKEGSSLDHSQSRSQLNHEDVKSSRNFIGSERSASQIGGVSSGSQNQSKPQLFIPPVNPKAIQPFKANESDRKVPSVSGSRPGTNVSSHKSPKRVKVENVHQEPAEGQHKRTKRKLDADKKEHSELIPLIRSSSSPSTIRFQSGCLLSSQHKRKLRSLVLCPTNEQLFVTSALDGIVNLWELQGRGSNANLLSTTDCGSEKRRWPEDIAWHPEGNKIVLVYSADGGDSQISIMDLNKTKEKMRVRFLREKPHVRGIINNIEFMPWDDICFATAGSDHAVVLWTEKDEDDAWKPKTVHRNMHSSAVMGVAGMQQKQTLISVGADKRIIGFDLKAGRAEYQHQIESKCMSVLTNPCDFNLFMVQTGTPERQLRLFDIRLRKTEIHAFGWKQESSESQSALINQTWSPDGLYLTSGSADPMIHIFDIRYNARKPSQSVRAHQKRVFKAAWHHSLPLLISISSDLNIGLHKIM</sequence>
<feature type="compositionally biased region" description="Basic and acidic residues" evidence="2">
    <location>
        <begin position="139"/>
        <end position="149"/>
    </location>
</feature>
<feature type="compositionally biased region" description="Low complexity" evidence="2">
    <location>
        <begin position="50"/>
        <end position="62"/>
    </location>
</feature>
<dbReference type="PROSITE" id="PS50082">
    <property type="entry name" value="WD_REPEATS_2"/>
    <property type="match status" value="1"/>
</dbReference>
<dbReference type="Gene3D" id="2.130.10.10">
    <property type="entry name" value="YVTN repeat-like/Quinoprotein amine dehydrogenase"/>
    <property type="match status" value="2"/>
</dbReference>
<evidence type="ECO:0000256" key="1">
    <source>
        <dbReference type="PROSITE-ProRule" id="PRU00221"/>
    </source>
</evidence>
<dbReference type="AlphaFoldDB" id="A0AAV3R3Y5"/>
<organism evidence="3 4">
    <name type="scientific">Lithospermum erythrorhizon</name>
    <name type="common">Purple gromwell</name>
    <name type="synonym">Lithospermum officinale var. erythrorhizon</name>
    <dbReference type="NCBI Taxonomy" id="34254"/>
    <lineage>
        <taxon>Eukaryota</taxon>
        <taxon>Viridiplantae</taxon>
        <taxon>Streptophyta</taxon>
        <taxon>Embryophyta</taxon>
        <taxon>Tracheophyta</taxon>
        <taxon>Spermatophyta</taxon>
        <taxon>Magnoliopsida</taxon>
        <taxon>eudicotyledons</taxon>
        <taxon>Gunneridae</taxon>
        <taxon>Pentapetalae</taxon>
        <taxon>asterids</taxon>
        <taxon>lamiids</taxon>
        <taxon>Boraginales</taxon>
        <taxon>Boraginaceae</taxon>
        <taxon>Boraginoideae</taxon>
        <taxon>Lithospermeae</taxon>
        <taxon>Lithospermum</taxon>
    </lineage>
</organism>
<comment type="caution">
    <text evidence="3">The sequence shown here is derived from an EMBL/GenBank/DDBJ whole genome shotgun (WGS) entry which is preliminary data.</text>
</comment>
<feature type="region of interest" description="Disordered" evidence="2">
    <location>
        <begin position="1"/>
        <end position="62"/>
    </location>
</feature>
<gene>
    <name evidence="3" type="ORF">LIER_24054</name>
</gene>
<dbReference type="SMART" id="SM00320">
    <property type="entry name" value="WD40"/>
    <property type="match status" value="5"/>
</dbReference>